<sequence length="62" mass="7071">MSQMLVLSYMICFDLIHIDSHAVVMYMLSSVNNGRWTGMSPVNSATYCISAYKVSVCVFLRW</sequence>
<name>A0A0E9W728_ANGAN</name>
<dbReference type="EMBL" id="GBXM01023202">
    <property type="protein sequence ID" value="JAH85375.1"/>
    <property type="molecule type" value="Transcribed_RNA"/>
</dbReference>
<protein>
    <submittedName>
        <fullName evidence="1">Uncharacterized protein</fullName>
    </submittedName>
</protein>
<evidence type="ECO:0000313" key="1">
    <source>
        <dbReference type="EMBL" id="JAH85375.1"/>
    </source>
</evidence>
<accession>A0A0E9W728</accession>
<organism evidence="1">
    <name type="scientific">Anguilla anguilla</name>
    <name type="common">European freshwater eel</name>
    <name type="synonym">Muraena anguilla</name>
    <dbReference type="NCBI Taxonomy" id="7936"/>
    <lineage>
        <taxon>Eukaryota</taxon>
        <taxon>Metazoa</taxon>
        <taxon>Chordata</taxon>
        <taxon>Craniata</taxon>
        <taxon>Vertebrata</taxon>
        <taxon>Euteleostomi</taxon>
        <taxon>Actinopterygii</taxon>
        <taxon>Neopterygii</taxon>
        <taxon>Teleostei</taxon>
        <taxon>Anguilliformes</taxon>
        <taxon>Anguillidae</taxon>
        <taxon>Anguilla</taxon>
    </lineage>
</organism>
<dbReference type="AlphaFoldDB" id="A0A0E9W728"/>
<reference evidence="1" key="1">
    <citation type="submission" date="2014-11" db="EMBL/GenBank/DDBJ databases">
        <authorList>
            <person name="Amaro Gonzalez C."/>
        </authorList>
    </citation>
    <scope>NUCLEOTIDE SEQUENCE</scope>
</reference>
<proteinExistence type="predicted"/>
<reference evidence="1" key="2">
    <citation type="journal article" date="2015" name="Fish Shellfish Immunol.">
        <title>Early steps in the European eel (Anguilla anguilla)-Vibrio vulnificus interaction in the gills: Role of the RtxA13 toxin.</title>
        <authorList>
            <person name="Callol A."/>
            <person name="Pajuelo D."/>
            <person name="Ebbesson L."/>
            <person name="Teles M."/>
            <person name="MacKenzie S."/>
            <person name="Amaro C."/>
        </authorList>
    </citation>
    <scope>NUCLEOTIDE SEQUENCE</scope>
</reference>